<dbReference type="Gene3D" id="3.40.50.300">
    <property type="entry name" value="P-loop containing nucleotide triphosphate hydrolases"/>
    <property type="match status" value="1"/>
</dbReference>
<dbReference type="InterPro" id="IPR027417">
    <property type="entry name" value="P-loop_NTPase"/>
</dbReference>
<dbReference type="NCBIfam" id="TIGR01313">
    <property type="entry name" value="therm_gnt_kin"/>
    <property type="match status" value="1"/>
</dbReference>
<dbReference type="GeneID" id="110786083"/>
<dbReference type="CDD" id="cd02021">
    <property type="entry name" value="GntK"/>
    <property type="match status" value="1"/>
</dbReference>
<dbReference type="KEGG" id="soe:110786083"/>
<dbReference type="Proteomes" id="UP000813463">
    <property type="component" value="Chromosome 3"/>
</dbReference>
<evidence type="ECO:0000256" key="2">
    <source>
        <dbReference type="ARBA" id="ARBA00008420"/>
    </source>
</evidence>
<dbReference type="AlphaFoldDB" id="A0A9R0IBT4"/>
<evidence type="ECO:0000313" key="10">
    <source>
        <dbReference type="Proteomes" id="UP000813463"/>
    </source>
</evidence>
<dbReference type="SUPFAM" id="SSF52540">
    <property type="entry name" value="P-loop containing nucleoside triphosphate hydrolases"/>
    <property type="match status" value="1"/>
</dbReference>
<dbReference type="InterPro" id="IPR031322">
    <property type="entry name" value="Shikimate/glucono_kinase"/>
</dbReference>
<sequence>MQPFASILFEPMSADGLMLAFSKNEVCIPIKLPCRQAKALLNVWEPGCSRCSTTSVVALSRSPRCFSRATSSMNYSRLGAQCSSKSFSEMAPVVQGAVIVIMGVSGSGKTTIGNLLAEAANCAFLDADDFHPDSNKEKMRKGIPLSEEDRMPWLQVLCNALKNRITDGEITVLACSALRKNYREILRSSDPSYVTEKQGSRVKFVLLNVPVEVLADRLNKRLTNGEHFMPPSLLQSQLQLLEIDASEGILQVDATLNPAIIVETVRDSLVQRNIES</sequence>
<keyword evidence="4 9" id="KW-0808">Transferase</keyword>
<evidence type="ECO:0000256" key="6">
    <source>
        <dbReference type="ARBA" id="ARBA00022777"/>
    </source>
</evidence>
<dbReference type="GO" id="GO:0005737">
    <property type="term" value="C:cytoplasm"/>
    <property type="evidence" value="ECO:0007669"/>
    <property type="project" value="TreeGrafter"/>
</dbReference>
<dbReference type="GO" id="GO:0046316">
    <property type="term" value="F:gluconokinase activity"/>
    <property type="evidence" value="ECO:0000318"/>
    <property type="project" value="GO_Central"/>
</dbReference>
<comment type="similarity">
    <text evidence="2 9">Belongs to the gluconokinase GntK/GntV family.</text>
</comment>
<keyword evidence="6 9" id="KW-0418">Kinase</keyword>
<keyword evidence="5 9" id="KW-0547">Nucleotide-binding</keyword>
<keyword evidence="10" id="KW-1185">Reference proteome</keyword>
<dbReference type="InterPro" id="IPR006001">
    <property type="entry name" value="Therm_gnt_kin"/>
</dbReference>
<dbReference type="EC" id="2.7.1.12" evidence="3 9"/>
<dbReference type="RefSeq" id="XP_021846286.1">
    <property type="nucleotide sequence ID" value="XM_021990594.2"/>
</dbReference>
<dbReference type="GO" id="GO:0005524">
    <property type="term" value="F:ATP binding"/>
    <property type="evidence" value="ECO:0007669"/>
    <property type="project" value="UniProtKB-KW"/>
</dbReference>
<reference evidence="11" key="2">
    <citation type="submission" date="2025-08" db="UniProtKB">
        <authorList>
            <consortium name="RefSeq"/>
        </authorList>
    </citation>
    <scope>IDENTIFICATION</scope>
    <source>
        <tissue evidence="11">Leaf</tissue>
    </source>
</reference>
<dbReference type="FunFam" id="3.40.50.300:FF:000522">
    <property type="entry name" value="Gluconokinase"/>
    <property type="match status" value="1"/>
</dbReference>
<comment type="catalytic activity">
    <reaction evidence="8 9">
        <text>D-gluconate + ATP = 6-phospho-D-gluconate + ADP + H(+)</text>
        <dbReference type="Rhea" id="RHEA:19433"/>
        <dbReference type="ChEBI" id="CHEBI:15378"/>
        <dbReference type="ChEBI" id="CHEBI:18391"/>
        <dbReference type="ChEBI" id="CHEBI:30616"/>
        <dbReference type="ChEBI" id="CHEBI:58759"/>
        <dbReference type="ChEBI" id="CHEBI:456216"/>
        <dbReference type="EC" id="2.7.1.12"/>
    </reaction>
</comment>
<gene>
    <name evidence="11" type="primary">LOC110786083</name>
</gene>
<dbReference type="OrthoDB" id="275177at2759"/>
<dbReference type="PANTHER" id="PTHR43442">
    <property type="entry name" value="GLUCONOKINASE-RELATED"/>
    <property type="match status" value="1"/>
</dbReference>
<evidence type="ECO:0000256" key="8">
    <source>
        <dbReference type="ARBA" id="ARBA00048090"/>
    </source>
</evidence>
<proteinExistence type="inferred from homology"/>
<evidence type="ECO:0000256" key="4">
    <source>
        <dbReference type="ARBA" id="ARBA00022679"/>
    </source>
</evidence>
<reference evidence="10" key="1">
    <citation type="journal article" date="2021" name="Nat. Commun.">
        <title>Genomic analyses provide insights into spinach domestication and the genetic basis of agronomic traits.</title>
        <authorList>
            <person name="Cai X."/>
            <person name="Sun X."/>
            <person name="Xu C."/>
            <person name="Sun H."/>
            <person name="Wang X."/>
            <person name="Ge C."/>
            <person name="Zhang Z."/>
            <person name="Wang Q."/>
            <person name="Fei Z."/>
            <person name="Jiao C."/>
            <person name="Wang Q."/>
        </authorList>
    </citation>
    <scope>NUCLEOTIDE SEQUENCE [LARGE SCALE GENOMIC DNA]</scope>
    <source>
        <strain evidence="10">cv. Varoflay</strain>
    </source>
</reference>
<protein>
    <recommendedName>
        <fullName evidence="3 9">Gluconokinase</fullName>
        <ecNumber evidence="3 9">2.7.1.12</ecNumber>
    </recommendedName>
</protein>
<organism evidence="10 11">
    <name type="scientific">Spinacia oleracea</name>
    <name type="common">Spinach</name>
    <dbReference type="NCBI Taxonomy" id="3562"/>
    <lineage>
        <taxon>Eukaryota</taxon>
        <taxon>Viridiplantae</taxon>
        <taxon>Streptophyta</taxon>
        <taxon>Embryophyta</taxon>
        <taxon>Tracheophyta</taxon>
        <taxon>Spermatophyta</taxon>
        <taxon>Magnoliopsida</taxon>
        <taxon>eudicotyledons</taxon>
        <taxon>Gunneridae</taxon>
        <taxon>Pentapetalae</taxon>
        <taxon>Caryophyllales</taxon>
        <taxon>Chenopodiaceae</taxon>
        <taxon>Chenopodioideae</taxon>
        <taxon>Anserineae</taxon>
        <taxon>Spinacia</taxon>
    </lineage>
</organism>
<evidence type="ECO:0000313" key="11">
    <source>
        <dbReference type="RefSeq" id="XP_021846286.1"/>
    </source>
</evidence>
<evidence type="ECO:0000256" key="3">
    <source>
        <dbReference type="ARBA" id="ARBA00012054"/>
    </source>
</evidence>
<dbReference type="Pfam" id="PF01202">
    <property type="entry name" value="SKI"/>
    <property type="match status" value="1"/>
</dbReference>
<name>A0A9R0IBT4_SPIOL</name>
<dbReference type="PANTHER" id="PTHR43442:SF3">
    <property type="entry name" value="GLUCONOKINASE-RELATED"/>
    <property type="match status" value="1"/>
</dbReference>
<evidence type="ECO:0000256" key="9">
    <source>
        <dbReference type="RuleBase" id="RU363066"/>
    </source>
</evidence>
<evidence type="ECO:0000256" key="7">
    <source>
        <dbReference type="ARBA" id="ARBA00022840"/>
    </source>
</evidence>
<evidence type="ECO:0000256" key="1">
    <source>
        <dbReference type="ARBA" id="ARBA00004875"/>
    </source>
</evidence>
<accession>A0A9R0IBT4</accession>
<keyword evidence="7 9" id="KW-0067">ATP-binding</keyword>
<dbReference type="GO" id="GO:0005975">
    <property type="term" value="P:carbohydrate metabolic process"/>
    <property type="evidence" value="ECO:0007669"/>
    <property type="project" value="InterPro"/>
</dbReference>
<comment type="pathway">
    <text evidence="1 9">Carbohydrate acid metabolism; D-gluconate degradation.</text>
</comment>
<evidence type="ECO:0000256" key="5">
    <source>
        <dbReference type="ARBA" id="ARBA00022741"/>
    </source>
</evidence>